<evidence type="ECO:0000313" key="3">
    <source>
        <dbReference type="EMBL" id="KAL2551165.1"/>
    </source>
</evidence>
<gene>
    <name evidence="3" type="ORF">Fot_12695</name>
</gene>
<feature type="compositionally biased region" description="Basic and acidic residues" evidence="1">
    <location>
        <begin position="304"/>
        <end position="315"/>
    </location>
</feature>
<comment type="caution">
    <text evidence="3">The sequence shown here is derived from an EMBL/GenBank/DDBJ whole genome shotgun (WGS) entry which is preliminary data.</text>
</comment>
<dbReference type="EMBL" id="JBFOLJ010000003">
    <property type="protein sequence ID" value="KAL2551165.1"/>
    <property type="molecule type" value="Genomic_DNA"/>
</dbReference>
<feature type="region of interest" description="Disordered" evidence="1">
    <location>
        <begin position="182"/>
        <end position="238"/>
    </location>
</feature>
<feature type="domain" description="Protein ENHANCED DISEASE RESISTANCE 2 C-terminal" evidence="2">
    <location>
        <begin position="10"/>
        <end position="101"/>
    </location>
</feature>
<dbReference type="Pfam" id="PF07059">
    <property type="entry name" value="EDR2_C"/>
    <property type="match status" value="1"/>
</dbReference>
<name>A0ABD1WS73_9LAMI</name>
<organism evidence="3 4">
    <name type="scientific">Forsythia ovata</name>
    <dbReference type="NCBI Taxonomy" id="205694"/>
    <lineage>
        <taxon>Eukaryota</taxon>
        <taxon>Viridiplantae</taxon>
        <taxon>Streptophyta</taxon>
        <taxon>Embryophyta</taxon>
        <taxon>Tracheophyta</taxon>
        <taxon>Spermatophyta</taxon>
        <taxon>Magnoliopsida</taxon>
        <taxon>eudicotyledons</taxon>
        <taxon>Gunneridae</taxon>
        <taxon>Pentapetalae</taxon>
        <taxon>asterids</taxon>
        <taxon>lamiids</taxon>
        <taxon>Lamiales</taxon>
        <taxon>Oleaceae</taxon>
        <taxon>Forsythieae</taxon>
        <taxon>Forsythia</taxon>
    </lineage>
</organism>
<evidence type="ECO:0000256" key="1">
    <source>
        <dbReference type="SAM" id="MobiDB-lite"/>
    </source>
</evidence>
<dbReference type="PANTHER" id="PTHR12136">
    <property type="entry name" value="ENHANCED DISEASE RESISTANCE-RELATED"/>
    <property type="match status" value="1"/>
</dbReference>
<dbReference type="Proteomes" id="UP001604277">
    <property type="component" value="Unassembled WGS sequence"/>
</dbReference>
<proteinExistence type="predicted"/>
<evidence type="ECO:0000313" key="4">
    <source>
        <dbReference type="Proteomes" id="UP001604277"/>
    </source>
</evidence>
<dbReference type="InterPro" id="IPR009769">
    <property type="entry name" value="EDR2_C"/>
</dbReference>
<feature type="compositionally biased region" description="Basic residues" evidence="1">
    <location>
        <begin position="289"/>
        <end position="303"/>
    </location>
</feature>
<dbReference type="PANTHER" id="PTHR12136:SF91">
    <property type="entry name" value="PROTEIN ENHANCED DISEASE RESISTANCE 2-LIKE"/>
    <property type="match status" value="1"/>
</dbReference>
<dbReference type="InterPro" id="IPR045096">
    <property type="entry name" value="EDR2-like"/>
</dbReference>
<evidence type="ECO:0000259" key="2">
    <source>
        <dbReference type="Pfam" id="PF07059"/>
    </source>
</evidence>
<dbReference type="AlphaFoldDB" id="A0ABD1WS73"/>
<keyword evidence="4" id="KW-1185">Reference proteome</keyword>
<feature type="compositionally biased region" description="Basic and acidic residues" evidence="1">
    <location>
        <begin position="191"/>
        <end position="209"/>
    </location>
</feature>
<protein>
    <recommendedName>
        <fullName evidence="2">Protein ENHANCED DISEASE RESISTANCE 2 C-terminal domain-containing protein</fullName>
    </recommendedName>
</protein>
<sequence length="315" mass="35244">MGVRLWCGLESDVFRNSIFKIINKIVNGQWIMKTTVKNYSACLLGKVLNYYYHKGPNYLKIYVDIGSSTIATAIFRVALGCVTMDMDFLVEARSEKELPEKFWFNTVSGDLSMEAEKLLDLSEPIDVAFLDAAVAAFYCTRSKEERIATDVVEGIGPYQLVMSFGKVVDNQMADATQVEDKLSEEISENTPDEKQETLEEMLSRHRDNGSTEQGNCNEKGSRAEQKAKKKQVDEEISKLSTKLKERHAEELASLGYSSSGAGNGRGNLNNLIKAIAGVSVTNQADRSKPSKGIKRREKNRKLPGNKEYKKSRVRS</sequence>
<feature type="region of interest" description="Disordered" evidence="1">
    <location>
        <begin position="281"/>
        <end position="315"/>
    </location>
</feature>
<accession>A0ABD1WS73</accession>
<reference evidence="4" key="1">
    <citation type="submission" date="2024-07" db="EMBL/GenBank/DDBJ databases">
        <title>Two chromosome-level genome assemblies of Korean endemic species Abeliophyllum distichum and Forsythia ovata (Oleaceae).</title>
        <authorList>
            <person name="Jang H."/>
        </authorList>
    </citation>
    <scope>NUCLEOTIDE SEQUENCE [LARGE SCALE GENOMIC DNA]</scope>
</reference>
<feature type="compositionally biased region" description="Basic and acidic residues" evidence="1">
    <location>
        <begin position="219"/>
        <end position="238"/>
    </location>
</feature>